<reference evidence="2" key="2">
    <citation type="submission" date="2025-08" db="UniProtKB">
        <authorList>
            <consortium name="RefSeq"/>
        </authorList>
    </citation>
    <scope>IDENTIFICATION</scope>
    <source>
        <tissue evidence="2">Leaf</tissue>
    </source>
</reference>
<dbReference type="InterPro" id="IPR043502">
    <property type="entry name" value="DNA/RNA_pol_sf"/>
</dbReference>
<evidence type="ECO:0000313" key="2">
    <source>
        <dbReference type="RefSeq" id="XP_019095674.1"/>
    </source>
</evidence>
<sequence length="291" mass="32584">MKDLGMLKYFLGIEVALGPDDIFLPQRKYYLDIVDECGLSGSCPVDTPMEQNHTLLDSKSAPHSDPAQYRRIVGRLVYLTHTCPELSYAVNILAQFMQTPLTDHWDTAQRLVRYLKSSLGQGVVLSSTAPLQLNAYCDSDFNKCPSTRRSLTGYIVMLGDSPLQWKTKNQSRVSLSSAEAEYHAMAMTCTELLWLKEVLQFLGVDHSQPMCLSSDSQAALQITANSVFHERTKHIESACHFIRDEITSGTITNAHIPTEEQLADIFTKALGCDQFKYLRSKLGVLNLHAPH</sequence>
<dbReference type="PANTHER" id="PTHR11439">
    <property type="entry name" value="GAG-POL-RELATED RETROTRANSPOSON"/>
    <property type="match status" value="1"/>
</dbReference>
<name>A0ABM1R9I6_CAMSA</name>
<dbReference type="CDD" id="cd09272">
    <property type="entry name" value="RNase_HI_RT_Ty1"/>
    <property type="match status" value="1"/>
</dbReference>
<accession>A0ABM1R9I6</accession>
<gene>
    <name evidence="2" type="primary">LOC109130522</name>
</gene>
<dbReference type="SUPFAM" id="SSF56672">
    <property type="entry name" value="DNA/RNA polymerases"/>
    <property type="match status" value="1"/>
</dbReference>
<evidence type="ECO:0000313" key="1">
    <source>
        <dbReference type="Proteomes" id="UP000694864"/>
    </source>
</evidence>
<dbReference type="RefSeq" id="XP_019095674.1">
    <property type="nucleotide sequence ID" value="XM_019240129.1"/>
</dbReference>
<organism evidence="1 2">
    <name type="scientific">Camelina sativa</name>
    <name type="common">False flax</name>
    <name type="synonym">Myagrum sativum</name>
    <dbReference type="NCBI Taxonomy" id="90675"/>
    <lineage>
        <taxon>Eukaryota</taxon>
        <taxon>Viridiplantae</taxon>
        <taxon>Streptophyta</taxon>
        <taxon>Embryophyta</taxon>
        <taxon>Tracheophyta</taxon>
        <taxon>Spermatophyta</taxon>
        <taxon>Magnoliopsida</taxon>
        <taxon>eudicotyledons</taxon>
        <taxon>Gunneridae</taxon>
        <taxon>Pentapetalae</taxon>
        <taxon>rosids</taxon>
        <taxon>malvids</taxon>
        <taxon>Brassicales</taxon>
        <taxon>Brassicaceae</taxon>
        <taxon>Camelineae</taxon>
        <taxon>Camelina</taxon>
    </lineage>
</organism>
<reference evidence="1" key="1">
    <citation type="journal article" date="2014" name="Nat. Commun.">
        <title>The emerging biofuel crop Camelina sativa retains a highly undifferentiated hexaploid genome structure.</title>
        <authorList>
            <person name="Kagale S."/>
            <person name="Koh C."/>
            <person name="Nixon J."/>
            <person name="Bollina V."/>
            <person name="Clarke W.E."/>
            <person name="Tuteja R."/>
            <person name="Spillane C."/>
            <person name="Robinson S.J."/>
            <person name="Links M.G."/>
            <person name="Clarke C."/>
            <person name="Higgins E.E."/>
            <person name="Huebert T."/>
            <person name="Sharpe A.G."/>
            <person name="Parkin I.A."/>
        </authorList>
    </citation>
    <scope>NUCLEOTIDE SEQUENCE [LARGE SCALE GENOMIC DNA]</scope>
    <source>
        <strain evidence="1">cv. DH55</strain>
    </source>
</reference>
<protein>
    <submittedName>
        <fullName evidence="2">Uncharacterized protein LOC109130522</fullName>
    </submittedName>
</protein>
<proteinExistence type="predicted"/>
<dbReference type="GeneID" id="109130522"/>
<keyword evidence="1" id="KW-1185">Reference proteome</keyword>
<dbReference type="PANTHER" id="PTHR11439:SF470">
    <property type="entry name" value="CYSTEINE-RICH RLK (RECEPTOR-LIKE PROTEIN KINASE) 8"/>
    <property type="match status" value="1"/>
</dbReference>
<dbReference type="Proteomes" id="UP000694864">
    <property type="component" value="Chromosome 18"/>
</dbReference>